<keyword evidence="2" id="KW-0723">Serine/threonine-protein kinase</keyword>
<keyword evidence="11" id="KW-1185">Reference proteome</keyword>
<dbReference type="EMBL" id="CP069028">
    <property type="protein sequence ID" value="QRC96230.1"/>
    <property type="molecule type" value="Genomic_DNA"/>
</dbReference>
<protein>
    <recommendedName>
        <fullName evidence="1">non-specific serine/threonine protein kinase</fullName>
        <ecNumber evidence="1">2.7.11.1</ecNumber>
    </recommendedName>
</protein>
<dbReference type="Gene3D" id="1.10.510.10">
    <property type="entry name" value="Transferase(Phosphotransferase) domain 1"/>
    <property type="match status" value="1"/>
</dbReference>
<organism evidence="10 11">
    <name type="scientific">Phaeosphaeria nodorum (strain SN15 / ATCC MYA-4574 / FGSC 10173)</name>
    <name type="common">Glume blotch fungus</name>
    <name type="synonym">Parastagonospora nodorum</name>
    <dbReference type="NCBI Taxonomy" id="321614"/>
    <lineage>
        <taxon>Eukaryota</taxon>
        <taxon>Fungi</taxon>
        <taxon>Dikarya</taxon>
        <taxon>Ascomycota</taxon>
        <taxon>Pezizomycotina</taxon>
        <taxon>Dothideomycetes</taxon>
        <taxon>Pleosporomycetidae</taxon>
        <taxon>Pleosporales</taxon>
        <taxon>Pleosporineae</taxon>
        <taxon>Phaeosphaeriaceae</taxon>
        <taxon>Parastagonospora</taxon>
    </lineage>
</organism>
<dbReference type="Pfam" id="PF00069">
    <property type="entry name" value="Pkinase"/>
    <property type="match status" value="1"/>
</dbReference>
<evidence type="ECO:0000256" key="3">
    <source>
        <dbReference type="ARBA" id="ARBA00022679"/>
    </source>
</evidence>
<dbReference type="AlphaFoldDB" id="A0A7U2F3Y0"/>
<comment type="catalytic activity">
    <reaction evidence="8">
        <text>L-seryl-[protein] + ATP = O-phospho-L-seryl-[protein] + ADP + H(+)</text>
        <dbReference type="Rhea" id="RHEA:17989"/>
        <dbReference type="Rhea" id="RHEA-COMP:9863"/>
        <dbReference type="Rhea" id="RHEA-COMP:11604"/>
        <dbReference type="ChEBI" id="CHEBI:15378"/>
        <dbReference type="ChEBI" id="CHEBI:29999"/>
        <dbReference type="ChEBI" id="CHEBI:30616"/>
        <dbReference type="ChEBI" id="CHEBI:83421"/>
        <dbReference type="ChEBI" id="CHEBI:456216"/>
        <dbReference type="EC" id="2.7.11.1"/>
    </reaction>
</comment>
<evidence type="ECO:0000256" key="2">
    <source>
        <dbReference type="ARBA" id="ARBA00022527"/>
    </source>
</evidence>
<evidence type="ECO:0000259" key="9">
    <source>
        <dbReference type="PROSITE" id="PS50011"/>
    </source>
</evidence>
<proteinExistence type="predicted"/>
<accession>A0A7U2F3Y0</accession>
<evidence type="ECO:0000256" key="1">
    <source>
        <dbReference type="ARBA" id="ARBA00012513"/>
    </source>
</evidence>
<dbReference type="InterPro" id="IPR011009">
    <property type="entry name" value="Kinase-like_dom_sf"/>
</dbReference>
<dbReference type="SMART" id="SM00220">
    <property type="entry name" value="S_TKc"/>
    <property type="match status" value="1"/>
</dbReference>
<keyword evidence="3" id="KW-0808">Transferase</keyword>
<dbReference type="PROSITE" id="PS50011">
    <property type="entry name" value="PROTEIN_KINASE_DOM"/>
    <property type="match status" value="1"/>
</dbReference>
<evidence type="ECO:0000313" key="11">
    <source>
        <dbReference type="Proteomes" id="UP000663193"/>
    </source>
</evidence>
<dbReference type="PANTHER" id="PTHR43671:SF98">
    <property type="entry name" value="SERINE_THREONINE-PROTEIN KINASE NEK11"/>
    <property type="match status" value="1"/>
</dbReference>
<evidence type="ECO:0000256" key="7">
    <source>
        <dbReference type="ARBA" id="ARBA00047899"/>
    </source>
</evidence>
<dbReference type="RefSeq" id="XP_001791838.1">
    <property type="nucleotide sequence ID" value="XM_001791786.1"/>
</dbReference>
<dbReference type="EC" id="2.7.11.1" evidence="1"/>
<dbReference type="Proteomes" id="UP000663193">
    <property type="component" value="Chromosome 6"/>
</dbReference>
<evidence type="ECO:0000256" key="6">
    <source>
        <dbReference type="ARBA" id="ARBA00022840"/>
    </source>
</evidence>
<dbReference type="GO" id="GO:0005524">
    <property type="term" value="F:ATP binding"/>
    <property type="evidence" value="ECO:0007669"/>
    <property type="project" value="UniProtKB-KW"/>
</dbReference>
<dbReference type="KEGG" id="pno:SNOG_01184"/>
<dbReference type="GO" id="GO:0004674">
    <property type="term" value="F:protein serine/threonine kinase activity"/>
    <property type="evidence" value="ECO:0007669"/>
    <property type="project" value="UniProtKB-KW"/>
</dbReference>
<name>A0A7U2F3Y0_PHANO</name>
<keyword evidence="6" id="KW-0067">ATP-binding</keyword>
<keyword evidence="4" id="KW-0547">Nucleotide-binding</keyword>
<sequence>MASSYDACIQDLASILGYSNTDAFAQLCKLSGVTVDDKVTELREALVDLELQQAVSDLIQQEANTAYQVNLGEQCVCPIEKELNEHDELKGLHKADEQSRLQEIEFENWCLDNNADPKSAHQGHFKAFLAQKDFPAWFEYDPREYPGLNALAAYMSLQEVKRGEYYFALPPSGQEYARHMLDKTYARTRNAGRFEVGKLIGGRWSIISAMAEVEGSFNCGIYLVKDEHDKSGERNGIMKLLPTEALDPQYARREIDVQAQLKHHNIVELRDADKGNHRHDTPFMVTEFCDKKTLGDIVRLYRDNGQWLPELFIWQVLISLARAVQYCHKGPTSGKSWDSITHRDVILHNIFIHSSGRELRDRYPYTIKLGDWGCGVAQSEWTRHNLKVRDLPCVDLSYDPPETALPTEATDIYQIGVVLLCLSRLEERPSRSFAQMSYAHDANLPGYSKVLCNVIFRLISPIAGERPSSGDLVYIAYHHQAKLRAGGLLPHTELLLDVQL</sequence>
<evidence type="ECO:0000256" key="4">
    <source>
        <dbReference type="ARBA" id="ARBA00022741"/>
    </source>
</evidence>
<feature type="domain" description="Protein kinase" evidence="9">
    <location>
        <begin position="185"/>
        <end position="481"/>
    </location>
</feature>
<gene>
    <name evidence="10" type="ORF">JI435_011840</name>
</gene>
<evidence type="ECO:0000313" key="10">
    <source>
        <dbReference type="EMBL" id="QRC96230.1"/>
    </source>
</evidence>
<comment type="catalytic activity">
    <reaction evidence="7">
        <text>L-threonyl-[protein] + ATP = O-phospho-L-threonyl-[protein] + ADP + H(+)</text>
        <dbReference type="Rhea" id="RHEA:46608"/>
        <dbReference type="Rhea" id="RHEA-COMP:11060"/>
        <dbReference type="Rhea" id="RHEA-COMP:11605"/>
        <dbReference type="ChEBI" id="CHEBI:15378"/>
        <dbReference type="ChEBI" id="CHEBI:30013"/>
        <dbReference type="ChEBI" id="CHEBI:30616"/>
        <dbReference type="ChEBI" id="CHEBI:61977"/>
        <dbReference type="ChEBI" id="CHEBI:456216"/>
        <dbReference type="EC" id="2.7.11.1"/>
    </reaction>
</comment>
<dbReference type="CDD" id="cd00180">
    <property type="entry name" value="PKc"/>
    <property type="match status" value="1"/>
</dbReference>
<keyword evidence="5" id="KW-0418">Kinase</keyword>
<dbReference type="OrthoDB" id="310217at2759"/>
<dbReference type="FunFam" id="1.10.510.10:FF:002520">
    <property type="entry name" value="Protein mes-1"/>
    <property type="match status" value="1"/>
</dbReference>
<dbReference type="Gene3D" id="3.30.200.20">
    <property type="entry name" value="Phosphorylase Kinase, domain 1"/>
    <property type="match status" value="1"/>
</dbReference>
<evidence type="ECO:0000256" key="8">
    <source>
        <dbReference type="ARBA" id="ARBA00048679"/>
    </source>
</evidence>
<dbReference type="SUPFAM" id="SSF56112">
    <property type="entry name" value="Protein kinase-like (PK-like)"/>
    <property type="match status" value="1"/>
</dbReference>
<evidence type="ECO:0000256" key="5">
    <source>
        <dbReference type="ARBA" id="ARBA00022777"/>
    </source>
</evidence>
<dbReference type="VEuPathDB" id="FungiDB:JI435_011840"/>
<dbReference type="InterPro" id="IPR000719">
    <property type="entry name" value="Prot_kinase_dom"/>
</dbReference>
<dbReference type="PANTHER" id="PTHR43671">
    <property type="entry name" value="SERINE/THREONINE-PROTEIN KINASE NEK"/>
    <property type="match status" value="1"/>
</dbReference>
<dbReference type="InterPro" id="IPR050660">
    <property type="entry name" value="NEK_Ser/Thr_kinase"/>
</dbReference>
<reference evidence="11" key="1">
    <citation type="journal article" date="2021" name="BMC Genomics">
        <title>Chromosome-level genome assembly and manually-curated proteome of model necrotroph Parastagonospora nodorum Sn15 reveals a genome-wide trove of candidate effector homologs, and redundancy of virulence-related functions within an accessory chromosome.</title>
        <authorList>
            <person name="Bertazzoni S."/>
            <person name="Jones D.A.B."/>
            <person name="Phan H.T."/>
            <person name="Tan K.-C."/>
            <person name="Hane J.K."/>
        </authorList>
    </citation>
    <scope>NUCLEOTIDE SEQUENCE [LARGE SCALE GENOMIC DNA]</scope>
    <source>
        <strain evidence="11">SN15 / ATCC MYA-4574 / FGSC 10173)</strain>
    </source>
</reference>